<accession>A0A9W7AJW2</accession>
<name>A0A9W7AJW2_9STRA</name>
<organism evidence="1 2">
    <name type="scientific">Triparma retinervis</name>
    <dbReference type="NCBI Taxonomy" id="2557542"/>
    <lineage>
        <taxon>Eukaryota</taxon>
        <taxon>Sar</taxon>
        <taxon>Stramenopiles</taxon>
        <taxon>Ochrophyta</taxon>
        <taxon>Bolidophyceae</taxon>
        <taxon>Parmales</taxon>
        <taxon>Triparmaceae</taxon>
        <taxon>Triparma</taxon>
    </lineage>
</organism>
<keyword evidence="2" id="KW-1185">Reference proteome</keyword>
<proteinExistence type="predicted"/>
<dbReference type="AlphaFoldDB" id="A0A9W7AJW2"/>
<sequence>MCFISIPPTDKGLTAQIKLEIDEGKEIVSVRAPVPFGLDLEPTNGLATVTKDSPNGSRAGDVLRYCSQFTMGLPRGDGLVTTVGSFGGAIGWQCSLFNVRKAQSWEQVVEALVSNDVSRTDYCLLIFERDKE</sequence>
<evidence type="ECO:0000313" key="2">
    <source>
        <dbReference type="Proteomes" id="UP001165082"/>
    </source>
</evidence>
<protein>
    <submittedName>
        <fullName evidence="1">Uncharacterized protein</fullName>
    </submittedName>
</protein>
<evidence type="ECO:0000313" key="1">
    <source>
        <dbReference type="EMBL" id="GMH73602.1"/>
    </source>
</evidence>
<gene>
    <name evidence="1" type="ORF">TrRE_jg9704</name>
</gene>
<reference evidence="1" key="1">
    <citation type="submission" date="2022-07" db="EMBL/GenBank/DDBJ databases">
        <title>Genome analysis of Parmales, a sister group of diatoms, reveals the evolutionary specialization of diatoms from phago-mixotrophs to photoautotrophs.</title>
        <authorList>
            <person name="Ban H."/>
            <person name="Sato S."/>
            <person name="Yoshikawa S."/>
            <person name="Kazumasa Y."/>
            <person name="Nakamura Y."/>
            <person name="Ichinomiya M."/>
            <person name="Saitoh K."/>
            <person name="Sato N."/>
            <person name="Blanc-Mathieu R."/>
            <person name="Endo H."/>
            <person name="Kuwata A."/>
            <person name="Ogata H."/>
        </authorList>
    </citation>
    <scope>NUCLEOTIDE SEQUENCE</scope>
</reference>
<comment type="caution">
    <text evidence="1">The sequence shown here is derived from an EMBL/GenBank/DDBJ whole genome shotgun (WGS) entry which is preliminary data.</text>
</comment>
<dbReference type="Proteomes" id="UP001165082">
    <property type="component" value="Unassembled WGS sequence"/>
</dbReference>
<dbReference type="OrthoDB" id="195904at2759"/>
<dbReference type="EMBL" id="BRXZ01002953">
    <property type="protein sequence ID" value="GMH73602.1"/>
    <property type="molecule type" value="Genomic_DNA"/>
</dbReference>